<dbReference type="AlphaFoldDB" id="A0A4R5YMN2"/>
<proteinExistence type="predicted"/>
<name>A0A4R5YMN2_9MICO</name>
<dbReference type="RefSeq" id="WP_091356566.1">
    <property type="nucleotide sequence ID" value="NZ_SMZX01000001.1"/>
</dbReference>
<feature type="region of interest" description="Disordered" evidence="1">
    <location>
        <begin position="1"/>
        <end position="25"/>
    </location>
</feature>
<keyword evidence="2" id="KW-1133">Transmembrane helix</keyword>
<keyword evidence="2" id="KW-0472">Membrane</keyword>
<dbReference type="Pfam" id="PF04892">
    <property type="entry name" value="VanZ"/>
    <property type="match status" value="1"/>
</dbReference>
<evidence type="ECO:0000313" key="4">
    <source>
        <dbReference type="EMBL" id="TDL46308.1"/>
    </source>
</evidence>
<dbReference type="Proteomes" id="UP000295633">
    <property type="component" value="Unassembled WGS sequence"/>
</dbReference>
<evidence type="ECO:0000256" key="1">
    <source>
        <dbReference type="SAM" id="MobiDB-lite"/>
    </source>
</evidence>
<dbReference type="PANTHER" id="PTHR28008">
    <property type="entry name" value="DOMAIN PROTEIN, PUTATIVE (AFU_ORTHOLOGUE AFUA_3G10980)-RELATED"/>
    <property type="match status" value="1"/>
</dbReference>
<dbReference type="EMBL" id="SMZX01000001">
    <property type="protein sequence ID" value="TDL46308.1"/>
    <property type="molecule type" value="Genomic_DNA"/>
</dbReference>
<sequence>MPDAPPIPPRPIPPQSIPPRPPLPATVPPPRVRRASVPVLALAGYLIALALIAFWPTPVDAGVAPLIDALSRRVPAITGPRVEFAANIALFVPFGVLLPLILRRARELVLPIALVATVTIESAQALVLAARVPSVLDIVANLTGAAVGMLALAVWRRVRRSGRRQLR</sequence>
<evidence type="ECO:0000256" key="2">
    <source>
        <dbReference type="SAM" id="Phobius"/>
    </source>
</evidence>
<dbReference type="STRING" id="273677.BW34_00910"/>
<accession>A0A4R5YMN2</accession>
<feature type="transmembrane region" description="Helical" evidence="2">
    <location>
        <begin position="138"/>
        <end position="158"/>
    </location>
</feature>
<organism evidence="4 5">
    <name type="scientific">Microbacterium oleivorans</name>
    <dbReference type="NCBI Taxonomy" id="273677"/>
    <lineage>
        <taxon>Bacteria</taxon>
        <taxon>Bacillati</taxon>
        <taxon>Actinomycetota</taxon>
        <taxon>Actinomycetes</taxon>
        <taxon>Micrococcales</taxon>
        <taxon>Microbacteriaceae</taxon>
        <taxon>Microbacterium</taxon>
    </lineage>
</organism>
<dbReference type="InterPro" id="IPR006976">
    <property type="entry name" value="VanZ-like"/>
</dbReference>
<comment type="caution">
    <text evidence="4">The sequence shown here is derived from an EMBL/GenBank/DDBJ whole genome shotgun (WGS) entry which is preliminary data.</text>
</comment>
<gene>
    <name evidence="4" type="ORF">E2R54_07765</name>
</gene>
<protein>
    <submittedName>
        <fullName evidence="4">VanZ family protein</fullName>
    </submittedName>
</protein>
<feature type="transmembrane region" description="Helical" evidence="2">
    <location>
        <begin position="84"/>
        <end position="102"/>
    </location>
</feature>
<feature type="domain" description="VanZ-like" evidence="3">
    <location>
        <begin position="45"/>
        <end position="155"/>
    </location>
</feature>
<dbReference type="PANTHER" id="PTHR28008:SF1">
    <property type="entry name" value="DOMAIN PROTEIN, PUTATIVE (AFU_ORTHOLOGUE AFUA_3G10980)-RELATED"/>
    <property type="match status" value="1"/>
</dbReference>
<keyword evidence="2" id="KW-0812">Transmembrane</keyword>
<feature type="transmembrane region" description="Helical" evidence="2">
    <location>
        <begin position="109"/>
        <end position="132"/>
    </location>
</feature>
<evidence type="ECO:0000259" key="3">
    <source>
        <dbReference type="Pfam" id="PF04892"/>
    </source>
</evidence>
<evidence type="ECO:0000313" key="5">
    <source>
        <dbReference type="Proteomes" id="UP000295633"/>
    </source>
</evidence>
<reference evidence="4 5" key="1">
    <citation type="submission" date="2019-03" db="EMBL/GenBank/DDBJ databases">
        <title>Genome Sequencing and Assembly of Various Microbes Isolated from Partially Reclaimed Soil and Acid Mine Drainage (AMD) Site.</title>
        <authorList>
            <person name="Steinbock B."/>
            <person name="Bechtold R."/>
            <person name="Sevigny J.L."/>
            <person name="Thomas D."/>
            <person name="Cuthill L.R."/>
            <person name="Aveiro Johannsen E.J."/>
            <person name="Thomas K."/>
            <person name="Ghosh A."/>
        </authorList>
    </citation>
    <scope>NUCLEOTIDE SEQUENCE [LARGE SCALE GENOMIC DNA]</scope>
    <source>
        <strain evidence="4 5">F-B2</strain>
    </source>
</reference>
<feature type="transmembrane region" description="Helical" evidence="2">
    <location>
        <begin position="37"/>
        <end position="55"/>
    </location>
</feature>